<dbReference type="GeneID" id="63750461"/>
<sequence length="105" mass="11047">MKFNGIVASLAIASTASAAAIPRDVAVQQALDQVTTVAGNVDNLVNGLVGGLLGCSDVTKVQQGMLQLPSDNFLTTGHLNRLTRFDINRAFQRQDPALQGSPRQA</sequence>
<dbReference type="Proteomes" id="UP000184383">
    <property type="component" value="Unassembled WGS sequence"/>
</dbReference>
<feature type="signal peptide" evidence="1">
    <location>
        <begin position="1"/>
        <end position="18"/>
    </location>
</feature>
<keyword evidence="1" id="KW-0732">Signal</keyword>
<evidence type="ECO:0000313" key="3">
    <source>
        <dbReference type="Proteomes" id="UP000184383"/>
    </source>
</evidence>
<keyword evidence="3" id="KW-1185">Reference proteome</keyword>
<name>A0A1L9RWX0_ASPWE</name>
<protein>
    <submittedName>
        <fullName evidence="2">Uncharacterized protein</fullName>
    </submittedName>
</protein>
<proteinExistence type="predicted"/>
<dbReference type="AlphaFoldDB" id="A0A1L9RWX0"/>
<dbReference type="EMBL" id="KV878210">
    <property type="protein sequence ID" value="OJJ39357.1"/>
    <property type="molecule type" value="Genomic_DNA"/>
</dbReference>
<evidence type="ECO:0000313" key="2">
    <source>
        <dbReference type="EMBL" id="OJJ39357.1"/>
    </source>
</evidence>
<evidence type="ECO:0000256" key="1">
    <source>
        <dbReference type="SAM" id="SignalP"/>
    </source>
</evidence>
<dbReference type="RefSeq" id="XP_040693033.1">
    <property type="nucleotide sequence ID" value="XM_040834613.1"/>
</dbReference>
<gene>
    <name evidence="2" type="ORF">ASPWEDRAFT_37131</name>
</gene>
<dbReference type="VEuPathDB" id="FungiDB:ASPWEDRAFT_37131"/>
<organism evidence="2 3">
    <name type="scientific">Aspergillus wentii DTO 134E9</name>
    <dbReference type="NCBI Taxonomy" id="1073089"/>
    <lineage>
        <taxon>Eukaryota</taxon>
        <taxon>Fungi</taxon>
        <taxon>Dikarya</taxon>
        <taxon>Ascomycota</taxon>
        <taxon>Pezizomycotina</taxon>
        <taxon>Eurotiomycetes</taxon>
        <taxon>Eurotiomycetidae</taxon>
        <taxon>Eurotiales</taxon>
        <taxon>Aspergillaceae</taxon>
        <taxon>Aspergillus</taxon>
        <taxon>Aspergillus subgen. Cremei</taxon>
    </lineage>
</organism>
<accession>A0A1L9RWX0</accession>
<reference evidence="3" key="1">
    <citation type="journal article" date="2017" name="Genome Biol.">
        <title>Comparative genomics reveals high biological diversity and specific adaptations in the industrially and medically important fungal genus Aspergillus.</title>
        <authorList>
            <person name="de Vries R.P."/>
            <person name="Riley R."/>
            <person name="Wiebenga A."/>
            <person name="Aguilar-Osorio G."/>
            <person name="Amillis S."/>
            <person name="Uchima C.A."/>
            <person name="Anderluh G."/>
            <person name="Asadollahi M."/>
            <person name="Askin M."/>
            <person name="Barry K."/>
            <person name="Battaglia E."/>
            <person name="Bayram O."/>
            <person name="Benocci T."/>
            <person name="Braus-Stromeyer S.A."/>
            <person name="Caldana C."/>
            <person name="Canovas D."/>
            <person name="Cerqueira G.C."/>
            <person name="Chen F."/>
            <person name="Chen W."/>
            <person name="Choi C."/>
            <person name="Clum A."/>
            <person name="Dos Santos R.A."/>
            <person name="Damasio A.R."/>
            <person name="Diallinas G."/>
            <person name="Emri T."/>
            <person name="Fekete E."/>
            <person name="Flipphi M."/>
            <person name="Freyberg S."/>
            <person name="Gallo A."/>
            <person name="Gournas C."/>
            <person name="Habgood R."/>
            <person name="Hainaut M."/>
            <person name="Harispe M.L."/>
            <person name="Henrissat B."/>
            <person name="Hilden K.S."/>
            <person name="Hope R."/>
            <person name="Hossain A."/>
            <person name="Karabika E."/>
            <person name="Karaffa L."/>
            <person name="Karanyi Z."/>
            <person name="Krasevec N."/>
            <person name="Kuo A."/>
            <person name="Kusch H."/>
            <person name="LaButti K."/>
            <person name="Lagendijk E.L."/>
            <person name="Lapidus A."/>
            <person name="Levasseur A."/>
            <person name="Lindquist E."/>
            <person name="Lipzen A."/>
            <person name="Logrieco A.F."/>
            <person name="MacCabe A."/>
            <person name="Maekelae M.R."/>
            <person name="Malavazi I."/>
            <person name="Melin P."/>
            <person name="Meyer V."/>
            <person name="Mielnichuk N."/>
            <person name="Miskei M."/>
            <person name="Molnar A.P."/>
            <person name="Mule G."/>
            <person name="Ngan C.Y."/>
            <person name="Orejas M."/>
            <person name="Orosz E."/>
            <person name="Ouedraogo J.P."/>
            <person name="Overkamp K.M."/>
            <person name="Park H.-S."/>
            <person name="Perrone G."/>
            <person name="Piumi F."/>
            <person name="Punt P.J."/>
            <person name="Ram A.F."/>
            <person name="Ramon A."/>
            <person name="Rauscher S."/>
            <person name="Record E."/>
            <person name="Riano-Pachon D.M."/>
            <person name="Robert V."/>
            <person name="Roehrig J."/>
            <person name="Ruller R."/>
            <person name="Salamov A."/>
            <person name="Salih N.S."/>
            <person name="Samson R.A."/>
            <person name="Sandor E."/>
            <person name="Sanguinetti M."/>
            <person name="Schuetze T."/>
            <person name="Sepcic K."/>
            <person name="Shelest E."/>
            <person name="Sherlock G."/>
            <person name="Sophianopoulou V."/>
            <person name="Squina F.M."/>
            <person name="Sun H."/>
            <person name="Susca A."/>
            <person name="Todd R.B."/>
            <person name="Tsang A."/>
            <person name="Unkles S.E."/>
            <person name="van de Wiele N."/>
            <person name="van Rossen-Uffink D."/>
            <person name="Oliveira J.V."/>
            <person name="Vesth T.C."/>
            <person name="Visser J."/>
            <person name="Yu J.-H."/>
            <person name="Zhou M."/>
            <person name="Andersen M.R."/>
            <person name="Archer D.B."/>
            <person name="Baker S.E."/>
            <person name="Benoit I."/>
            <person name="Brakhage A.A."/>
            <person name="Braus G.H."/>
            <person name="Fischer R."/>
            <person name="Frisvad J.C."/>
            <person name="Goldman G.H."/>
            <person name="Houbraken J."/>
            <person name="Oakley B."/>
            <person name="Pocsi I."/>
            <person name="Scazzocchio C."/>
            <person name="Seiboth B."/>
            <person name="vanKuyk P.A."/>
            <person name="Wortman J."/>
            <person name="Dyer P.S."/>
            <person name="Grigoriev I.V."/>
        </authorList>
    </citation>
    <scope>NUCLEOTIDE SEQUENCE [LARGE SCALE GENOMIC DNA]</scope>
    <source>
        <strain evidence="3">DTO 134E9</strain>
    </source>
</reference>
<feature type="chain" id="PRO_5012476726" evidence="1">
    <location>
        <begin position="19"/>
        <end position="105"/>
    </location>
</feature>